<accession>A0A0E0AZ38</accession>
<feature type="region of interest" description="Disordered" evidence="1">
    <location>
        <begin position="1"/>
        <end position="58"/>
    </location>
</feature>
<dbReference type="EnsemblPlants" id="OGLUM08G25480.1">
    <property type="protein sequence ID" value="OGLUM08G25480.1"/>
    <property type="gene ID" value="OGLUM08G25480"/>
</dbReference>
<dbReference type="AlphaFoldDB" id="A0A0E0AZ38"/>
<dbReference type="HOGENOM" id="CLU_1144098_0_0_1"/>
<feature type="compositionally biased region" description="Basic residues" evidence="1">
    <location>
        <begin position="99"/>
        <end position="109"/>
    </location>
</feature>
<sequence>MGAPVGSTAPPPPSITSNTAINSRRSCTTTPRPPKPSHKSRRSSERETTLTANRVHIENRRPARRLTLYDPPLVLVSPPLSSPLCYSGLSFSWKPSPKQNRRREQHPRHSSPLPATSHLSIPIAVDPHATAVAELPIPITNLPPIPTASMGTASATTSYHRCLDRATSVPSPSLPPLLCTTASSPSPPSNSLSPLAAASTLLRCHCASCCARPRLYQTNQHLQTSNKPVPPPVLPHPRIVHRY</sequence>
<proteinExistence type="predicted"/>
<feature type="compositionally biased region" description="Polar residues" evidence="1">
    <location>
        <begin position="15"/>
        <end position="27"/>
    </location>
</feature>
<feature type="region of interest" description="Disordered" evidence="1">
    <location>
        <begin position="94"/>
        <end position="118"/>
    </location>
</feature>
<reference evidence="2" key="1">
    <citation type="submission" date="2015-04" db="UniProtKB">
        <authorList>
            <consortium name="EnsemblPlants"/>
        </authorList>
    </citation>
    <scope>IDENTIFICATION</scope>
</reference>
<protein>
    <submittedName>
        <fullName evidence="2">Uncharacterized protein</fullName>
    </submittedName>
</protein>
<dbReference type="Proteomes" id="UP000026961">
    <property type="component" value="Chromosome 8"/>
</dbReference>
<evidence type="ECO:0000256" key="1">
    <source>
        <dbReference type="SAM" id="MobiDB-lite"/>
    </source>
</evidence>
<organism evidence="2">
    <name type="scientific">Oryza glumipatula</name>
    <dbReference type="NCBI Taxonomy" id="40148"/>
    <lineage>
        <taxon>Eukaryota</taxon>
        <taxon>Viridiplantae</taxon>
        <taxon>Streptophyta</taxon>
        <taxon>Embryophyta</taxon>
        <taxon>Tracheophyta</taxon>
        <taxon>Spermatophyta</taxon>
        <taxon>Magnoliopsida</taxon>
        <taxon>Liliopsida</taxon>
        <taxon>Poales</taxon>
        <taxon>Poaceae</taxon>
        <taxon>BOP clade</taxon>
        <taxon>Oryzoideae</taxon>
        <taxon>Oryzeae</taxon>
        <taxon>Oryzinae</taxon>
        <taxon>Oryza</taxon>
    </lineage>
</organism>
<evidence type="ECO:0000313" key="3">
    <source>
        <dbReference type="Proteomes" id="UP000026961"/>
    </source>
</evidence>
<keyword evidence="3" id="KW-1185">Reference proteome</keyword>
<dbReference type="Gramene" id="OGLUM08G25480.1">
    <property type="protein sequence ID" value="OGLUM08G25480.1"/>
    <property type="gene ID" value="OGLUM08G25480"/>
</dbReference>
<reference evidence="2" key="2">
    <citation type="submission" date="2018-05" db="EMBL/GenBank/DDBJ databases">
        <title>OgluRS3 (Oryza glumaepatula Reference Sequence Version 3).</title>
        <authorList>
            <person name="Zhang J."/>
            <person name="Kudrna D."/>
            <person name="Lee S."/>
            <person name="Talag J."/>
            <person name="Welchert J."/>
            <person name="Wing R.A."/>
        </authorList>
    </citation>
    <scope>NUCLEOTIDE SEQUENCE [LARGE SCALE GENOMIC DNA]</scope>
</reference>
<name>A0A0E0AZ38_9ORYZ</name>
<evidence type="ECO:0000313" key="2">
    <source>
        <dbReference type="EnsemblPlants" id="OGLUM08G25480.1"/>
    </source>
</evidence>